<proteinExistence type="predicted"/>
<feature type="compositionally biased region" description="Basic and acidic residues" evidence="1">
    <location>
        <begin position="32"/>
        <end position="54"/>
    </location>
</feature>
<organism evidence="2 3">
    <name type="scientific">Skermania pinensis</name>
    <dbReference type="NCBI Taxonomy" id="39122"/>
    <lineage>
        <taxon>Bacteria</taxon>
        <taxon>Bacillati</taxon>
        <taxon>Actinomycetota</taxon>
        <taxon>Actinomycetes</taxon>
        <taxon>Mycobacteriales</taxon>
        <taxon>Gordoniaceae</taxon>
        <taxon>Skermania</taxon>
    </lineage>
</organism>
<reference evidence="2" key="1">
    <citation type="submission" date="2021-07" db="EMBL/GenBank/DDBJ databases">
        <title>Candidatus Kaistella beijingensis sp. nov. isolated from a municipal wastewater treatment plant is involved in sludge foaming.</title>
        <authorList>
            <person name="Song Y."/>
            <person name="Liu S.-J."/>
        </authorList>
    </citation>
    <scope>NUCLEOTIDE SEQUENCE</scope>
    <source>
        <strain evidence="2">DSM 43998</strain>
    </source>
</reference>
<gene>
    <name evidence="2" type="ORF">KV203_15170</name>
</gene>
<dbReference type="Proteomes" id="UP000887023">
    <property type="component" value="Chromosome"/>
</dbReference>
<protein>
    <submittedName>
        <fullName evidence="2">Uncharacterized protein</fullName>
    </submittedName>
</protein>
<name>A0ABX8S5V7_9ACTN</name>
<sequence>MTGRPNPSAAGAAADAARLARIFGEVLPESTSDEREPMPERDDWLLRERPPHHR</sequence>
<keyword evidence="3" id="KW-1185">Reference proteome</keyword>
<feature type="region of interest" description="Disordered" evidence="1">
    <location>
        <begin position="25"/>
        <end position="54"/>
    </location>
</feature>
<evidence type="ECO:0000313" key="2">
    <source>
        <dbReference type="EMBL" id="QXQ13207.1"/>
    </source>
</evidence>
<accession>A0ABX8S5V7</accession>
<dbReference type="EMBL" id="CP079105">
    <property type="protein sequence ID" value="QXQ13207.1"/>
    <property type="molecule type" value="Genomic_DNA"/>
</dbReference>
<dbReference type="RefSeq" id="WP_169797528.1">
    <property type="nucleotide sequence ID" value="NZ_CBCRUZ010000008.1"/>
</dbReference>
<evidence type="ECO:0000313" key="3">
    <source>
        <dbReference type="Proteomes" id="UP000887023"/>
    </source>
</evidence>
<evidence type="ECO:0000256" key="1">
    <source>
        <dbReference type="SAM" id="MobiDB-lite"/>
    </source>
</evidence>